<dbReference type="GO" id="GO:1990481">
    <property type="term" value="P:mRNA pseudouridine synthesis"/>
    <property type="evidence" value="ECO:0007669"/>
    <property type="project" value="TreeGrafter"/>
</dbReference>
<name>A0A2V2MUB2_9EURY</name>
<dbReference type="NCBIfam" id="NF003280">
    <property type="entry name" value="PRK04270.1"/>
    <property type="match status" value="1"/>
</dbReference>
<keyword evidence="2 3" id="KW-0413">Isomerase</keyword>
<dbReference type="Gene3D" id="2.30.130.10">
    <property type="entry name" value="PUA domain"/>
    <property type="match status" value="1"/>
</dbReference>
<reference evidence="6 7" key="1">
    <citation type="submission" date="2018-05" db="EMBL/GenBank/DDBJ databases">
        <title>Draft genome of Methanospirillum lacunae Ki8-1.</title>
        <authorList>
            <person name="Dueholm M.S."/>
            <person name="Nielsen P.H."/>
            <person name="Bakmann L.F."/>
            <person name="Otzen D.E."/>
        </authorList>
    </citation>
    <scope>NUCLEOTIDE SEQUENCE [LARGE SCALE GENOMIC DNA]</scope>
    <source>
        <strain evidence="6 7">Ki8-1</strain>
    </source>
</reference>
<dbReference type="Pfam" id="PF01509">
    <property type="entry name" value="TruB_N"/>
    <property type="match status" value="1"/>
</dbReference>
<organism evidence="6 7">
    <name type="scientific">Methanospirillum lacunae</name>
    <dbReference type="NCBI Taxonomy" id="668570"/>
    <lineage>
        <taxon>Archaea</taxon>
        <taxon>Methanobacteriati</taxon>
        <taxon>Methanobacteriota</taxon>
        <taxon>Stenosarchaea group</taxon>
        <taxon>Methanomicrobia</taxon>
        <taxon>Methanomicrobiales</taxon>
        <taxon>Methanospirillaceae</taxon>
        <taxon>Methanospirillum</taxon>
    </lineage>
</organism>
<evidence type="ECO:0000259" key="4">
    <source>
        <dbReference type="SMART" id="SM00359"/>
    </source>
</evidence>
<keyword evidence="1 3" id="KW-0819">tRNA processing</keyword>
<dbReference type="AlphaFoldDB" id="A0A2V2MUB2"/>
<dbReference type="GO" id="GO:0031119">
    <property type="term" value="P:tRNA pseudouridine synthesis"/>
    <property type="evidence" value="ECO:0007669"/>
    <property type="project" value="UniProtKB-UniRule"/>
</dbReference>
<dbReference type="GO" id="GO:0000495">
    <property type="term" value="P:box H/ACA sno(s)RNA 3'-end processing"/>
    <property type="evidence" value="ECO:0007669"/>
    <property type="project" value="TreeGrafter"/>
</dbReference>
<comment type="similarity">
    <text evidence="3">Belongs to the pseudouridine synthase TruB family. Type 2 subfamily.</text>
</comment>
<proteinExistence type="inferred from homology"/>
<evidence type="ECO:0000259" key="5">
    <source>
        <dbReference type="SMART" id="SM01136"/>
    </source>
</evidence>
<dbReference type="Proteomes" id="UP000245657">
    <property type="component" value="Unassembled WGS sequence"/>
</dbReference>
<feature type="domain" description="PUA" evidence="4">
    <location>
        <begin position="224"/>
        <end position="299"/>
    </location>
</feature>
<comment type="catalytic activity">
    <reaction evidence="3">
        <text>uridine(55) in tRNA = pseudouridine(55) in tRNA</text>
        <dbReference type="Rhea" id="RHEA:42532"/>
        <dbReference type="Rhea" id="RHEA-COMP:10101"/>
        <dbReference type="Rhea" id="RHEA-COMP:10102"/>
        <dbReference type="ChEBI" id="CHEBI:65314"/>
        <dbReference type="ChEBI" id="CHEBI:65315"/>
        <dbReference type="EC" id="5.4.99.25"/>
    </reaction>
</comment>
<dbReference type="OrthoDB" id="35866at2157"/>
<dbReference type="InterPro" id="IPR032819">
    <property type="entry name" value="TruB_C"/>
</dbReference>
<dbReference type="PANTHER" id="PTHR23127:SF0">
    <property type="entry name" value="H_ACA RIBONUCLEOPROTEIN COMPLEX SUBUNIT DKC1"/>
    <property type="match status" value="1"/>
</dbReference>
<evidence type="ECO:0000256" key="1">
    <source>
        <dbReference type="ARBA" id="ARBA00022694"/>
    </source>
</evidence>
<dbReference type="HAMAP" id="MF_01081">
    <property type="entry name" value="TruB_arch"/>
    <property type="match status" value="1"/>
</dbReference>
<gene>
    <name evidence="3" type="primary">truB</name>
    <name evidence="6" type="ORF">DK846_15790</name>
</gene>
<dbReference type="SMART" id="SM00359">
    <property type="entry name" value="PUA"/>
    <property type="match status" value="1"/>
</dbReference>
<dbReference type="GO" id="GO:0160148">
    <property type="term" value="F:tRNA pseudouridine(55) synthase activity"/>
    <property type="evidence" value="ECO:0007669"/>
    <property type="project" value="UniProtKB-EC"/>
</dbReference>
<dbReference type="EC" id="5.4.99.25" evidence="3"/>
<evidence type="ECO:0000256" key="3">
    <source>
        <dbReference type="HAMAP-Rule" id="MF_01081"/>
    </source>
</evidence>
<sequence length="318" mass="34596">MQSISDINPVKKPVIPLPNGGGIILVDKPRGPSSHQVAAWVREMTGVSQVGHTGTLDPQVSGVLVVLLGKAVRLTSILHLDEKEYICLMRLQGDVSQQNLETAISEFTGKIYQRPPRRSAVKRALRIREILELEILSREGRLVLLRARCDSGTYIRSLCHHIGMALGVGAHMQELRRSRSADFRESQIHTLHDVRDAVEAAKAGNPDILSGLLLPMENSIKHLPTVTIKDSAAGAICHGARLSMRGIVKTDSFQMDDFVAIFTDSGDLIGIGEALMSASRIIPNEKGLAVAPRIIFPDADAYPAIWKGRTTPGETSKA</sequence>
<dbReference type="SMART" id="SM01136">
    <property type="entry name" value="DKCLD"/>
    <property type="match status" value="1"/>
</dbReference>
<dbReference type="InterPro" id="IPR002478">
    <property type="entry name" value="PUA"/>
</dbReference>
<dbReference type="GO" id="GO:0031120">
    <property type="term" value="P:snRNA pseudouridine synthesis"/>
    <property type="evidence" value="ECO:0007669"/>
    <property type="project" value="TreeGrafter"/>
</dbReference>
<dbReference type="NCBIfam" id="TIGR00425">
    <property type="entry name" value="CBF5"/>
    <property type="match status" value="1"/>
</dbReference>
<dbReference type="InterPro" id="IPR012960">
    <property type="entry name" value="Dyskerin-like"/>
</dbReference>
<dbReference type="Pfam" id="PF01472">
    <property type="entry name" value="PUA"/>
    <property type="match status" value="1"/>
</dbReference>
<dbReference type="GeneID" id="97547413"/>
<protein>
    <recommendedName>
        <fullName evidence="3">Probable tRNA pseudouridine synthase B</fullName>
        <ecNumber evidence="3">5.4.99.25</ecNumber>
    </recommendedName>
    <alternativeName>
        <fullName evidence="3">tRNA pseudouridine(55) synthase</fullName>
        <shortName evidence="3">Psi55 synthase</shortName>
    </alternativeName>
    <alternativeName>
        <fullName evidence="3">tRNA pseudouridylate synthase</fullName>
    </alternativeName>
    <alternativeName>
        <fullName evidence="3">tRNA-uridine isomerase</fullName>
    </alternativeName>
</protein>
<dbReference type="Gene3D" id="3.30.2350.10">
    <property type="entry name" value="Pseudouridine synthase"/>
    <property type="match status" value="1"/>
</dbReference>
<dbReference type="InterPro" id="IPR015947">
    <property type="entry name" value="PUA-like_sf"/>
</dbReference>
<dbReference type="PANTHER" id="PTHR23127">
    <property type="entry name" value="CENTROMERE/MICROTUBULE BINDING PROTEIN CBF5"/>
    <property type="match status" value="1"/>
</dbReference>
<dbReference type="InterPro" id="IPR004802">
    <property type="entry name" value="tRNA_PsdUridine_synth_B_fam"/>
</dbReference>
<feature type="active site" description="Nucleophile" evidence="3">
    <location>
        <position position="57"/>
    </location>
</feature>
<dbReference type="CDD" id="cd21148">
    <property type="entry name" value="PUA_Cbf5"/>
    <property type="match status" value="1"/>
</dbReference>
<keyword evidence="7" id="KW-1185">Reference proteome</keyword>
<dbReference type="PROSITE" id="PS50890">
    <property type="entry name" value="PUA"/>
    <property type="match status" value="1"/>
</dbReference>
<dbReference type="InterPro" id="IPR020103">
    <property type="entry name" value="PsdUridine_synth_cat_dom_sf"/>
</dbReference>
<dbReference type="InterPro" id="IPR036974">
    <property type="entry name" value="PUA_sf"/>
</dbReference>
<evidence type="ECO:0000256" key="2">
    <source>
        <dbReference type="ARBA" id="ARBA00023235"/>
    </source>
</evidence>
<feature type="domain" description="Dyskerin-like" evidence="5">
    <location>
        <begin position="11"/>
        <end position="38"/>
    </location>
</feature>
<comment type="function">
    <text evidence="3">Could be responsible for synthesis of pseudouridine from uracil-55 in the psi GC loop of transfer RNAs.</text>
</comment>
<dbReference type="InterPro" id="IPR026326">
    <property type="entry name" value="TruB_arch"/>
</dbReference>
<comment type="caution">
    <text evidence="6">The sequence shown here is derived from an EMBL/GenBank/DDBJ whole genome shotgun (WGS) entry which is preliminary data.</text>
</comment>
<dbReference type="EMBL" id="QGMY01000017">
    <property type="protein sequence ID" value="PWR69900.1"/>
    <property type="molecule type" value="Genomic_DNA"/>
</dbReference>
<dbReference type="SUPFAM" id="SSF88697">
    <property type="entry name" value="PUA domain-like"/>
    <property type="match status" value="1"/>
</dbReference>
<dbReference type="GO" id="GO:0031118">
    <property type="term" value="P:rRNA pseudouridine synthesis"/>
    <property type="evidence" value="ECO:0007669"/>
    <property type="project" value="TreeGrafter"/>
</dbReference>
<evidence type="ECO:0000313" key="6">
    <source>
        <dbReference type="EMBL" id="PWR69900.1"/>
    </source>
</evidence>
<accession>A0A2V2MUB2</accession>
<evidence type="ECO:0000313" key="7">
    <source>
        <dbReference type="Proteomes" id="UP000245657"/>
    </source>
</evidence>
<dbReference type="GO" id="GO:0003723">
    <property type="term" value="F:RNA binding"/>
    <property type="evidence" value="ECO:0007669"/>
    <property type="project" value="InterPro"/>
</dbReference>
<dbReference type="InterPro" id="IPR002501">
    <property type="entry name" value="PsdUridine_synth_N"/>
</dbReference>
<dbReference type="SUPFAM" id="SSF55120">
    <property type="entry name" value="Pseudouridine synthase"/>
    <property type="match status" value="1"/>
</dbReference>
<dbReference type="Pfam" id="PF16198">
    <property type="entry name" value="TruB_C_2"/>
    <property type="match status" value="1"/>
</dbReference>
<dbReference type="RefSeq" id="WP_109969965.1">
    <property type="nucleotide sequence ID" value="NZ_CP176093.1"/>
</dbReference>